<evidence type="ECO:0000313" key="1">
    <source>
        <dbReference type="EMBL" id="CAJ0599235.1"/>
    </source>
</evidence>
<proteinExistence type="predicted"/>
<protein>
    <submittedName>
        <fullName evidence="1">Uncharacterized protein</fullName>
    </submittedName>
</protein>
<evidence type="ECO:0000313" key="2">
    <source>
        <dbReference type="Proteomes" id="UP001176961"/>
    </source>
</evidence>
<dbReference type="Proteomes" id="UP001176961">
    <property type="component" value="Unassembled WGS sequence"/>
</dbReference>
<dbReference type="AlphaFoldDB" id="A0AA36GW33"/>
<name>A0AA36GW33_CYLNA</name>
<keyword evidence="2" id="KW-1185">Reference proteome</keyword>
<comment type="caution">
    <text evidence="1">The sequence shown here is derived from an EMBL/GenBank/DDBJ whole genome shotgun (WGS) entry which is preliminary data.</text>
</comment>
<accession>A0AA36GW33</accession>
<sequence>MTCMMLCFCEASYPSYLVRRFHFPRLHRPMKQVVFSGKVFMRPSEKMMVLAKSDVVFMNARASVWRRTTVVVKDGQDEPFYGNETFIDCLEIAVDGPNPMCDGFVPVASNQARAPRQALFYRQGLVLRSVTPDDSGIYQGGIWKNNSFVPLRSAMFKLRVRY</sequence>
<gene>
    <name evidence="1" type="ORF">CYNAS_LOCUS11218</name>
</gene>
<dbReference type="EMBL" id="CATQJL010000223">
    <property type="protein sequence ID" value="CAJ0599235.1"/>
    <property type="molecule type" value="Genomic_DNA"/>
</dbReference>
<reference evidence="1" key="1">
    <citation type="submission" date="2023-07" db="EMBL/GenBank/DDBJ databases">
        <authorList>
            <consortium name="CYATHOMIX"/>
        </authorList>
    </citation>
    <scope>NUCLEOTIDE SEQUENCE</scope>
    <source>
        <strain evidence="1">N/A</strain>
    </source>
</reference>
<organism evidence="1 2">
    <name type="scientific">Cylicocyclus nassatus</name>
    <name type="common">Nematode worm</name>
    <dbReference type="NCBI Taxonomy" id="53992"/>
    <lineage>
        <taxon>Eukaryota</taxon>
        <taxon>Metazoa</taxon>
        <taxon>Ecdysozoa</taxon>
        <taxon>Nematoda</taxon>
        <taxon>Chromadorea</taxon>
        <taxon>Rhabditida</taxon>
        <taxon>Rhabditina</taxon>
        <taxon>Rhabditomorpha</taxon>
        <taxon>Strongyloidea</taxon>
        <taxon>Strongylidae</taxon>
        <taxon>Cylicocyclus</taxon>
    </lineage>
</organism>